<dbReference type="Pfam" id="PF00659">
    <property type="entry name" value="POLO_box"/>
    <property type="match status" value="1"/>
</dbReference>
<dbReference type="SUPFAM" id="SSF82615">
    <property type="entry name" value="Polo-box domain"/>
    <property type="match status" value="2"/>
</dbReference>
<dbReference type="GO" id="GO:0005813">
    <property type="term" value="C:centrosome"/>
    <property type="evidence" value="ECO:0007669"/>
    <property type="project" value="TreeGrafter"/>
</dbReference>
<feature type="non-terminal residue" evidence="3">
    <location>
        <position position="1"/>
    </location>
</feature>
<name>A0AAJ7IXQ3_9HYME</name>
<dbReference type="AlphaFoldDB" id="A0AAJ7IXQ3"/>
<dbReference type="KEGG" id="ccal:108624354"/>
<feature type="domain" description="POLO box" evidence="1">
    <location>
        <begin position="12"/>
        <end position="90"/>
    </location>
</feature>
<dbReference type="PANTHER" id="PTHR24345:SF93">
    <property type="entry name" value="SERINE_THREONINE-PROTEIN KINASE PLK1"/>
    <property type="match status" value="1"/>
</dbReference>
<dbReference type="GO" id="GO:0005737">
    <property type="term" value="C:cytoplasm"/>
    <property type="evidence" value="ECO:0007669"/>
    <property type="project" value="TreeGrafter"/>
</dbReference>
<dbReference type="RefSeq" id="XP_017879096.1">
    <property type="nucleotide sequence ID" value="XM_018023607.1"/>
</dbReference>
<protein>
    <submittedName>
        <fullName evidence="3">Serine/threonine-protein kinase polo-like</fullName>
    </submittedName>
</protein>
<dbReference type="GO" id="GO:0000776">
    <property type="term" value="C:kinetochore"/>
    <property type="evidence" value="ECO:0007669"/>
    <property type="project" value="TreeGrafter"/>
</dbReference>
<gene>
    <name evidence="3" type="primary">LOC108624354</name>
</gene>
<dbReference type="GO" id="GO:0000922">
    <property type="term" value="C:spindle pole"/>
    <property type="evidence" value="ECO:0007669"/>
    <property type="project" value="TreeGrafter"/>
</dbReference>
<evidence type="ECO:0000313" key="2">
    <source>
        <dbReference type="Proteomes" id="UP000694925"/>
    </source>
</evidence>
<accession>A0AAJ7IXQ3</accession>
<dbReference type="CDD" id="cd13118">
    <property type="entry name" value="POLO_box_1"/>
    <property type="match status" value="1"/>
</dbReference>
<dbReference type="Gene3D" id="3.30.1120.30">
    <property type="entry name" value="POLO box domain"/>
    <property type="match status" value="2"/>
</dbReference>
<dbReference type="InterPro" id="IPR000959">
    <property type="entry name" value="POLO_box_dom"/>
</dbReference>
<dbReference type="GO" id="GO:0004674">
    <property type="term" value="F:protein serine/threonine kinase activity"/>
    <property type="evidence" value="ECO:0007669"/>
    <property type="project" value="TreeGrafter"/>
</dbReference>
<organism evidence="2 3">
    <name type="scientific">Ceratina calcarata</name>
    <dbReference type="NCBI Taxonomy" id="156304"/>
    <lineage>
        <taxon>Eukaryota</taxon>
        <taxon>Metazoa</taxon>
        <taxon>Ecdysozoa</taxon>
        <taxon>Arthropoda</taxon>
        <taxon>Hexapoda</taxon>
        <taxon>Insecta</taxon>
        <taxon>Pterygota</taxon>
        <taxon>Neoptera</taxon>
        <taxon>Endopterygota</taxon>
        <taxon>Hymenoptera</taxon>
        <taxon>Apocrita</taxon>
        <taxon>Aculeata</taxon>
        <taxon>Apoidea</taxon>
        <taxon>Anthophila</taxon>
        <taxon>Apidae</taxon>
        <taxon>Ceratina</taxon>
        <taxon>Zadontomerus</taxon>
    </lineage>
</organism>
<evidence type="ECO:0000259" key="1">
    <source>
        <dbReference type="PROSITE" id="PS50078"/>
    </source>
</evidence>
<evidence type="ECO:0000313" key="3">
    <source>
        <dbReference type="RefSeq" id="XP_017879096.1"/>
    </source>
</evidence>
<dbReference type="GO" id="GO:0005634">
    <property type="term" value="C:nucleus"/>
    <property type="evidence" value="ECO:0007669"/>
    <property type="project" value="TreeGrafter"/>
</dbReference>
<keyword evidence="2" id="KW-1185">Reference proteome</keyword>
<dbReference type="PROSITE" id="PS50078">
    <property type="entry name" value="POLO_BOX"/>
    <property type="match status" value="1"/>
</dbReference>
<dbReference type="InterPro" id="IPR033701">
    <property type="entry name" value="POLO_box_1"/>
</dbReference>
<proteinExistence type="predicted"/>
<dbReference type="GO" id="GO:0007052">
    <property type="term" value="P:mitotic spindle organization"/>
    <property type="evidence" value="ECO:0007669"/>
    <property type="project" value="TreeGrafter"/>
</dbReference>
<dbReference type="PANTHER" id="PTHR24345">
    <property type="entry name" value="SERINE/THREONINE-PROTEIN KINASE PLK"/>
    <property type="match status" value="1"/>
</dbReference>
<dbReference type="GeneID" id="108624354"/>
<reference evidence="3" key="1">
    <citation type="submission" date="2025-08" db="UniProtKB">
        <authorList>
            <consortium name="RefSeq"/>
        </authorList>
    </citation>
    <scope>IDENTIFICATION</scope>
    <source>
        <tissue evidence="3">Whole body</tissue>
    </source>
</reference>
<dbReference type="InterPro" id="IPR036947">
    <property type="entry name" value="POLO_box_dom_sf"/>
</dbReference>
<dbReference type="Proteomes" id="UP000694925">
    <property type="component" value="Unplaced"/>
</dbReference>
<sequence>EMTDPDAQPVIWVIKWVDYSDKYGFAYQLSDDGVGVMFNDGTRLIMLANCFNIHYINRDGNELYYTVMEYPPELDKKMRLMNLVLKYMKVLLMKAGSSVAVKPCDSMSRIPYMHQWFRTQSAVVMQLTNGTVQRFQIQENGCCKGLAKNLEYAYEKLVLMLSNPQTR</sequence>